<organism evidence="3 4">
    <name type="scientific">Gymnopus androsaceus JB14</name>
    <dbReference type="NCBI Taxonomy" id="1447944"/>
    <lineage>
        <taxon>Eukaryota</taxon>
        <taxon>Fungi</taxon>
        <taxon>Dikarya</taxon>
        <taxon>Basidiomycota</taxon>
        <taxon>Agaricomycotina</taxon>
        <taxon>Agaricomycetes</taxon>
        <taxon>Agaricomycetidae</taxon>
        <taxon>Agaricales</taxon>
        <taxon>Marasmiineae</taxon>
        <taxon>Omphalotaceae</taxon>
        <taxon>Gymnopus</taxon>
    </lineage>
</organism>
<reference evidence="3" key="1">
    <citation type="journal article" date="2019" name="Environ. Microbiol.">
        <title>Fungal ecological strategies reflected in gene transcription - a case study of two litter decomposers.</title>
        <authorList>
            <person name="Barbi F."/>
            <person name="Kohler A."/>
            <person name="Barry K."/>
            <person name="Baskaran P."/>
            <person name="Daum C."/>
            <person name="Fauchery L."/>
            <person name="Ihrmark K."/>
            <person name="Kuo A."/>
            <person name="LaButti K."/>
            <person name="Lipzen A."/>
            <person name="Morin E."/>
            <person name="Grigoriev I.V."/>
            <person name="Henrissat B."/>
            <person name="Lindahl B."/>
            <person name="Martin F."/>
        </authorList>
    </citation>
    <scope>NUCLEOTIDE SEQUENCE</scope>
    <source>
        <strain evidence="3">JB14</strain>
    </source>
</reference>
<dbReference type="PROSITE" id="PS50010">
    <property type="entry name" value="DH_2"/>
    <property type="match status" value="1"/>
</dbReference>
<feature type="compositionally biased region" description="Pro residues" evidence="1">
    <location>
        <begin position="1"/>
        <end position="10"/>
    </location>
</feature>
<feature type="non-terminal residue" evidence="3">
    <location>
        <position position="1"/>
    </location>
</feature>
<evidence type="ECO:0000259" key="2">
    <source>
        <dbReference type="PROSITE" id="PS50010"/>
    </source>
</evidence>
<feature type="non-terminal residue" evidence="3">
    <location>
        <position position="249"/>
    </location>
</feature>
<dbReference type="PANTHER" id="PTHR12673">
    <property type="entry name" value="FACIOGENITAL DYSPLASIA PROTEIN"/>
    <property type="match status" value="1"/>
</dbReference>
<dbReference type="Pfam" id="PF00621">
    <property type="entry name" value="RhoGEF"/>
    <property type="match status" value="1"/>
</dbReference>
<dbReference type="GO" id="GO:0005737">
    <property type="term" value="C:cytoplasm"/>
    <property type="evidence" value="ECO:0007669"/>
    <property type="project" value="TreeGrafter"/>
</dbReference>
<dbReference type="EMBL" id="ML769684">
    <property type="protein sequence ID" value="KAE9389731.1"/>
    <property type="molecule type" value="Genomic_DNA"/>
</dbReference>
<protein>
    <recommendedName>
        <fullName evidence="2">DH domain-containing protein</fullName>
    </recommendedName>
</protein>
<gene>
    <name evidence="3" type="ORF">BT96DRAFT_799032</name>
</gene>
<dbReference type="AlphaFoldDB" id="A0A6A4GVE4"/>
<proteinExistence type="predicted"/>
<dbReference type="InterPro" id="IPR051092">
    <property type="entry name" value="FYVE_RhoGEF_PH"/>
</dbReference>
<evidence type="ECO:0000313" key="4">
    <source>
        <dbReference type="Proteomes" id="UP000799118"/>
    </source>
</evidence>
<feature type="compositionally biased region" description="Low complexity" evidence="1">
    <location>
        <begin position="17"/>
        <end position="47"/>
    </location>
</feature>
<dbReference type="SUPFAM" id="SSF48065">
    <property type="entry name" value="DBL homology domain (DH-domain)"/>
    <property type="match status" value="1"/>
</dbReference>
<dbReference type="PANTHER" id="PTHR12673:SF263">
    <property type="entry name" value="PLECKSTRIN DOMAIN-CONTAINING PROTEIN"/>
    <property type="match status" value="1"/>
</dbReference>
<dbReference type="OrthoDB" id="660555at2759"/>
<sequence>QLPPPPPLPYLPFRRISLPSLPPQNLLPQHSPLRRQQTQPQQPQRSSIASFDSLPETEESEGREIGPMGRILRNKIGSRPPSLSPMRRRSQGIAALPLNDPLLVKRRKVVMEFYETEKAYVEGLDLIYEHFLLPILNSLETSTPILERPLLTSVFSNFIDVWNFHRSLYSELSRLFYPPIPLGMEQRYANTPPPSAVTPQHEQLPDMSSAFPLSPPPLSPVLLAHFPYLSLYTPFITAFPQTLTALNTL</sequence>
<feature type="domain" description="DH" evidence="2">
    <location>
        <begin position="105"/>
        <end position="249"/>
    </location>
</feature>
<dbReference type="Proteomes" id="UP000799118">
    <property type="component" value="Unassembled WGS sequence"/>
</dbReference>
<dbReference type="Gene3D" id="1.20.900.10">
    <property type="entry name" value="Dbl homology (DH) domain"/>
    <property type="match status" value="1"/>
</dbReference>
<evidence type="ECO:0000313" key="3">
    <source>
        <dbReference type="EMBL" id="KAE9389731.1"/>
    </source>
</evidence>
<accession>A0A6A4GVE4</accession>
<evidence type="ECO:0000256" key="1">
    <source>
        <dbReference type="SAM" id="MobiDB-lite"/>
    </source>
</evidence>
<dbReference type="InterPro" id="IPR000219">
    <property type="entry name" value="DH_dom"/>
</dbReference>
<keyword evidence="4" id="KW-1185">Reference proteome</keyword>
<name>A0A6A4GVE4_9AGAR</name>
<dbReference type="GO" id="GO:0005085">
    <property type="term" value="F:guanyl-nucleotide exchange factor activity"/>
    <property type="evidence" value="ECO:0007669"/>
    <property type="project" value="InterPro"/>
</dbReference>
<dbReference type="InterPro" id="IPR035899">
    <property type="entry name" value="DBL_dom_sf"/>
</dbReference>
<feature type="region of interest" description="Disordered" evidence="1">
    <location>
        <begin position="1"/>
        <end position="87"/>
    </location>
</feature>